<comment type="caution">
    <text evidence="1">The sequence shown here is derived from an EMBL/GenBank/DDBJ whole genome shotgun (WGS) entry which is preliminary data.</text>
</comment>
<accession>A0A0F9QT75</accession>
<protein>
    <submittedName>
        <fullName evidence="1">Uncharacterized protein</fullName>
    </submittedName>
</protein>
<dbReference type="AlphaFoldDB" id="A0A0F9QT75"/>
<dbReference type="EMBL" id="LAZR01001717">
    <property type="protein sequence ID" value="KKN40222.1"/>
    <property type="molecule type" value="Genomic_DNA"/>
</dbReference>
<dbReference type="NCBIfam" id="NF041770">
    <property type="entry name" value="CFI_box_CTERM"/>
    <property type="match status" value="1"/>
</dbReference>
<proteinExistence type="predicted"/>
<dbReference type="InterPro" id="IPR049886">
    <property type="entry name" value="CFI_box_CTERM_dom"/>
</dbReference>
<sequence length="142" mass="16241">MGKNQPQQRTEWISASDVGRTVFCPHSVALKYQGAKPTKQAVLARQQGELKHEALNRQARQDKRCYVASYLYGVDDPRTNVLRKFRDDAILKWPGGALLVRLYYRLSPLAIHLSQSSPRITGIVRFLVDRLVCWCSRRGNQS</sequence>
<reference evidence="1" key="1">
    <citation type="journal article" date="2015" name="Nature">
        <title>Complex archaea that bridge the gap between prokaryotes and eukaryotes.</title>
        <authorList>
            <person name="Spang A."/>
            <person name="Saw J.H."/>
            <person name="Jorgensen S.L."/>
            <person name="Zaremba-Niedzwiedzka K."/>
            <person name="Martijn J."/>
            <person name="Lind A.E."/>
            <person name="van Eijk R."/>
            <person name="Schleper C."/>
            <person name="Guy L."/>
            <person name="Ettema T.J."/>
        </authorList>
    </citation>
    <scope>NUCLEOTIDE SEQUENCE</scope>
</reference>
<evidence type="ECO:0000313" key="1">
    <source>
        <dbReference type="EMBL" id="KKN40222.1"/>
    </source>
</evidence>
<gene>
    <name evidence="1" type="ORF">LCGC14_0735620</name>
</gene>
<organism evidence="1">
    <name type="scientific">marine sediment metagenome</name>
    <dbReference type="NCBI Taxonomy" id="412755"/>
    <lineage>
        <taxon>unclassified sequences</taxon>
        <taxon>metagenomes</taxon>
        <taxon>ecological metagenomes</taxon>
    </lineage>
</organism>
<name>A0A0F9QT75_9ZZZZ</name>